<evidence type="ECO:0000256" key="3">
    <source>
        <dbReference type="ARBA" id="ARBA00023172"/>
    </source>
</evidence>
<dbReference type="Pfam" id="PF00589">
    <property type="entry name" value="Phage_integrase"/>
    <property type="match status" value="1"/>
</dbReference>
<dbReference type="RefSeq" id="WP_336351325.1">
    <property type="nucleotide sequence ID" value="NZ_JAZAQL010000003.1"/>
</dbReference>
<dbReference type="InterPro" id="IPR002104">
    <property type="entry name" value="Integrase_catalytic"/>
</dbReference>
<evidence type="ECO:0000256" key="1">
    <source>
        <dbReference type="ARBA" id="ARBA00023015"/>
    </source>
</evidence>
<evidence type="ECO:0000259" key="6">
    <source>
        <dbReference type="Pfam" id="PF04967"/>
    </source>
</evidence>
<evidence type="ECO:0000259" key="5">
    <source>
        <dbReference type="Pfam" id="PF00589"/>
    </source>
</evidence>
<evidence type="ECO:0000313" key="8">
    <source>
        <dbReference type="EMBL" id="MFC6954373.1"/>
    </source>
</evidence>
<keyword evidence="2" id="KW-0804">Transcription</keyword>
<evidence type="ECO:0000256" key="4">
    <source>
        <dbReference type="SAM" id="MobiDB-lite"/>
    </source>
</evidence>
<dbReference type="InterPro" id="IPR007050">
    <property type="entry name" value="HTH_bacterioopsin"/>
</dbReference>
<dbReference type="GO" id="GO:0006310">
    <property type="term" value="P:DNA recombination"/>
    <property type="evidence" value="ECO:0007669"/>
    <property type="project" value="UniProtKB-KW"/>
</dbReference>
<dbReference type="Pfam" id="PF04967">
    <property type="entry name" value="HTH_10"/>
    <property type="match status" value="1"/>
</dbReference>
<reference evidence="8 9" key="1">
    <citation type="journal article" date="2019" name="Int. J. Syst. Evol. Microbiol.">
        <title>The Global Catalogue of Microorganisms (GCM) 10K type strain sequencing project: providing services to taxonomists for standard genome sequencing and annotation.</title>
        <authorList>
            <consortium name="The Broad Institute Genomics Platform"/>
            <consortium name="The Broad Institute Genome Sequencing Center for Infectious Disease"/>
            <person name="Wu L."/>
            <person name="Ma J."/>
        </authorList>
    </citation>
    <scope>NUCLEOTIDE SEQUENCE [LARGE SCALE GENOMIC DNA]</scope>
    <source>
        <strain evidence="8 9">GX26</strain>
    </source>
</reference>
<sequence length="562" mass="59368">MVDPLSDADYARLRRHARTHREDLVVRLCGEAGLRPAEIASLSPGDVGSVDGTTVASVDDHATVLPPAVAHDVEKYAASNDVGESESLVDVSARRVQMLVREVADRAAAATGDDRFADVDSRSLREHFVVSLLRQGVDVRVVAAVAGFESVAGLAPYLDDPSPAEVAAAVDDAAAVAADDGTPEPVRQAASLLAAVGDALGDQESPKALFDAVVERVASTDGYRYAWVGRWTDDDATAEVVANAGVDAAVAAAEIRDAGGGDSTAKDGEPAGGERGGVRSFDRDRGGVLTLPLGEFEGVAYALGLGVEHVPDAAGTVAALHDALGALVARAFEATRRRRRLVADVVTELRFDVHDRDAVLVALADSLDTTVEVTGVVPGGPGLVLYAEVADVAPKDVVDAADDEDAAGVARVRYVDDGDDGPVFEFVVQDSPARTLVELDARVQSYRVDADGGRLTAVVPADADVRAVRDRVRDAWPDSALVGQETVERTVEHARGFQDRLREDLTDRQLAVLQSAYHGGYFQWPRESTGEELADSLDVAAPTLHNHLRVAQRKLLDAFFES</sequence>
<dbReference type="Gene3D" id="1.10.443.10">
    <property type="entry name" value="Intergrase catalytic core"/>
    <property type="match status" value="1"/>
</dbReference>
<feature type="compositionally biased region" description="Basic and acidic residues" evidence="4">
    <location>
        <begin position="258"/>
        <end position="269"/>
    </location>
</feature>
<comment type="caution">
    <text evidence="8">The sequence shown here is derived from an EMBL/GenBank/DDBJ whole genome shotgun (WGS) entry which is preliminary data.</text>
</comment>
<dbReference type="PANTHER" id="PTHR34236:SF1">
    <property type="entry name" value="DIMETHYL SULFOXIDE REDUCTASE TRANSCRIPTIONAL ACTIVATOR"/>
    <property type="match status" value="1"/>
</dbReference>
<evidence type="ECO:0000313" key="9">
    <source>
        <dbReference type="Proteomes" id="UP001596395"/>
    </source>
</evidence>
<proteinExistence type="predicted"/>
<protein>
    <submittedName>
        <fullName evidence="8">Bacterio-opsin activator domain-containing protein</fullName>
    </submittedName>
</protein>
<feature type="domain" description="Tyr recombinase" evidence="5">
    <location>
        <begin position="17"/>
        <end position="158"/>
    </location>
</feature>
<gene>
    <name evidence="8" type="ORF">ACFQGB_16035</name>
</gene>
<feature type="domain" description="HTH bat-type" evidence="6">
    <location>
        <begin position="505"/>
        <end position="556"/>
    </location>
</feature>
<dbReference type="Proteomes" id="UP001596395">
    <property type="component" value="Unassembled WGS sequence"/>
</dbReference>
<dbReference type="EMBL" id="JBHSXN010000003">
    <property type="protein sequence ID" value="MFC6954373.1"/>
    <property type="molecule type" value="Genomic_DNA"/>
</dbReference>
<dbReference type="InterPro" id="IPR031803">
    <property type="entry name" value="BAT_GAF/HTH-assoc"/>
</dbReference>
<feature type="region of interest" description="Disordered" evidence="4">
    <location>
        <begin position="258"/>
        <end position="281"/>
    </location>
</feature>
<dbReference type="InterPro" id="IPR013762">
    <property type="entry name" value="Integrase-like_cat_sf"/>
</dbReference>
<dbReference type="Pfam" id="PF15915">
    <property type="entry name" value="BAT"/>
    <property type="match status" value="1"/>
</dbReference>
<feature type="domain" description="Bacterioopsin transcriptional activator GAF and HTH associated" evidence="7">
    <location>
        <begin position="344"/>
        <end position="499"/>
    </location>
</feature>
<accession>A0ABD5VIR7</accession>
<name>A0ABD5VIR7_9EURY</name>
<evidence type="ECO:0000259" key="7">
    <source>
        <dbReference type="Pfam" id="PF15915"/>
    </source>
</evidence>
<dbReference type="SUPFAM" id="SSF56349">
    <property type="entry name" value="DNA breaking-rejoining enzymes"/>
    <property type="match status" value="1"/>
</dbReference>
<organism evidence="8 9">
    <name type="scientific">Halorubellus litoreus</name>
    <dbReference type="NCBI Taxonomy" id="755308"/>
    <lineage>
        <taxon>Archaea</taxon>
        <taxon>Methanobacteriati</taxon>
        <taxon>Methanobacteriota</taxon>
        <taxon>Stenosarchaea group</taxon>
        <taxon>Halobacteria</taxon>
        <taxon>Halobacteriales</taxon>
        <taxon>Halorubellaceae</taxon>
        <taxon>Halorubellus</taxon>
    </lineage>
</organism>
<evidence type="ECO:0000256" key="2">
    <source>
        <dbReference type="ARBA" id="ARBA00023163"/>
    </source>
</evidence>
<dbReference type="AlphaFoldDB" id="A0ABD5VIR7"/>
<keyword evidence="3" id="KW-0233">DNA recombination</keyword>
<dbReference type="InterPro" id="IPR011010">
    <property type="entry name" value="DNA_brk_join_enz"/>
</dbReference>
<dbReference type="PANTHER" id="PTHR34236">
    <property type="entry name" value="DIMETHYL SULFOXIDE REDUCTASE TRANSCRIPTIONAL ACTIVATOR"/>
    <property type="match status" value="1"/>
</dbReference>
<keyword evidence="1" id="KW-0805">Transcription regulation</keyword>
<keyword evidence="9" id="KW-1185">Reference proteome</keyword>